<dbReference type="PANTHER" id="PTHR45916:SF1">
    <property type="entry name" value="STRUCTURAL MAINTENANCE OF CHROMOSOMES PROTEIN 5"/>
    <property type="match status" value="1"/>
</dbReference>
<dbReference type="PANTHER" id="PTHR45916">
    <property type="entry name" value="STRUCTURAL MAINTENANCE OF CHROMOSOMES PROTEIN 5"/>
    <property type="match status" value="1"/>
</dbReference>
<evidence type="ECO:0000256" key="3">
    <source>
        <dbReference type="ARBA" id="ARBA00023054"/>
    </source>
</evidence>
<dbReference type="GO" id="GO:0030915">
    <property type="term" value="C:Smc5-Smc6 complex"/>
    <property type="evidence" value="ECO:0007669"/>
    <property type="project" value="TreeGrafter"/>
</dbReference>
<dbReference type="GO" id="GO:0005634">
    <property type="term" value="C:nucleus"/>
    <property type="evidence" value="ECO:0007669"/>
    <property type="project" value="TreeGrafter"/>
</dbReference>
<evidence type="ECO:0000313" key="6">
    <source>
        <dbReference type="Proteomes" id="UP000887566"/>
    </source>
</evidence>
<feature type="coiled-coil region" evidence="4">
    <location>
        <begin position="244"/>
        <end position="405"/>
    </location>
</feature>
<dbReference type="AlphaFoldDB" id="A0A914V7U7"/>
<protein>
    <recommendedName>
        <fullName evidence="2">Structural maintenance of chromosomes protein 5</fullName>
    </recommendedName>
</protein>
<dbReference type="Proteomes" id="UP000887566">
    <property type="component" value="Unplaced"/>
</dbReference>
<dbReference type="InterPro" id="IPR027417">
    <property type="entry name" value="P-loop_NTPase"/>
</dbReference>
<organism evidence="6 7">
    <name type="scientific">Plectus sambesii</name>
    <dbReference type="NCBI Taxonomy" id="2011161"/>
    <lineage>
        <taxon>Eukaryota</taxon>
        <taxon>Metazoa</taxon>
        <taxon>Ecdysozoa</taxon>
        <taxon>Nematoda</taxon>
        <taxon>Chromadorea</taxon>
        <taxon>Plectida</taxon>
        <taxon>Plectina</taxon>
        <taxon>Plectoidea</taxon>
        <taxon>Plectidae</taxon>
        <taxon>Plectus</taxon>
    </lineage>
</organism>
<evidence type="ECO:0000313" key="7">
    <source>
        <dbReference type="WBParaSite" id="PSAMB.scaffold1632size29510.g14245.t1"/>
    </source>
</evidence>
<evidence type="ECO:0000256" key="4">
    <source>
        <dbReference type="SAM" id="Coils"/>
    </source>
</evidence>
<sequence>MVHPVKKRGRPAEDIWPDGSITKIVFENFLTYGHHVECMPGPNLNVIIGSNGTGKSTIICAICLAMGGSPKLLGRSERFSDYIKHGQDSGSVEITMSDSKKSTPPVIRLEIRRPNSTQYFIDGRKVTLKQLREFVDTYNIQIENPCTFLAQDKVKSFSEQNPQLLLENTERAGRPDLLEMHEELKKNRNGGKELEASCADLERRIGAIRASMTVLEPRVKNFNEREKMHEKVALLEKKESLLVYEEMRKLYDERKKELSKVQQEIAQARAFLQPLQKEIEELKKKVADRIEVLRKLRHTKSGSVQEIDNLKTRLERCEQEVERVRLQYQRSVEEAQQYDSRISNTQQEIRVVEEQLEACSHSNAVDLRPEIKRLQVEYDKLDKKEEEIDQKQEGLQRDERQLKQRFNGLFNAI</sequence>
<keyword evidence="3 4" id="KW-0175">Coiled coil</keyword>
<dbReference type="GO" id="GO:0000724">
    <property type="term" value="P:double-strand break repair via homologous recombination"/>
    <property type="evidence" value="ECO:0007669"/>
    <property type="project" value="TreeGrafter"/>
</dbReference>
<comment type="similarity">
    <text evidence="1">Belongs to the SMC family. SMC5 subfamily.</text>
</comment>
<proteinExistence type="inferred from homology"/>
<dbReference type="Gene3D" id="3.40.50.300">
    <property type="entry name" value="P-loop containing nucleotide triphosphate hydrolases"/>
    <property type="match status" value="1"/>
</dbReference>
<evidence type="ECO:0000256" key="1">
    <source>
        <dbReference type="ARBA" id="ARBA00010171"/>
    </source>
</evidence>
<dbReference type="WBParaSite" id="PSAMB.scaffold1632size29510.g14245.t1">
    <property type="protein sequence ID" value="PSAMB.scaffold1632size29510.g14245.t1"/>
    <property type="gene ID" value="PSAMB.scaffold1632size29510.g14245"/>
</dbReference>
<evidence type="ECO:0000256" key="2">
    <source>
        <dbReference type="ARBA" id="ARBA00018687"/>
    </source>
</evidence>
<dbReference type="GO" id="GO:0003697">
    <property type="term" value="F:single-stranded DNA binding"/>
    <property type="evidence" value="ECO:0007669"/>
    <property type="project" value="TreeGrafter"/>
</dbReference>
<dbReference type="InterPro" id="IPR003395">
    <property type="entry name" value="RecF/RecN/SMC_N"/>
</dbReference>
<reference evidence="7" key="1">
    <citation type="submission" date="2022-11" db="UniProtKB">
        <authorList>
            <consortium name="WormBaseParasite"/>
        </authorList>
    </citation>
    <scope>IDENTIFICATION</scope>
</reference>
<dbReference type="SUPFAM" id="SSF52540">
    <property type="entry name" value="P-loop containing nucleoside triphosphate hydrolases"/>
    <property type="match status" value="1"/>
</dbReference>
<accession>A0A914V7U7</accession>
<name>A0A914V7U7_9BILA</name>
<keyword evidence="6" id="KW-1185">Reference proteome</keyword>
<feature type="domain" description="RecF/RecN/SMC N-terminal" evidence="5">
    <location>
        <begin position="21"/>
        <end position="187"/>
    </location>
</feature>
<evidence type="ECO:0000259" key="5">
    <source>
        <dbReference type="Pfam" id="PF02463"/>
    </source>
</evidence>
<dbReference type="Gene3D" id="1.10.287.1490">
    <property type="match status" value="1"/>
</dbReference>
<dbReference type="Pfam" id="PF02463">
    <property type="entry name" value="SMC_N"/>
    <property type="match status" value="1"/>
</dbReference>